<dbReference type="Pfam" id="PF00034">
    <property type="entry name" value="Cytochrom_C"/>
    <property type="match status" value="1"/>
</dbReference>
<comment type="caution">
    <text evidence="6">The sequence shown here is derived from an EMBL/GenBank/DDBJ whole genome shotgun (WGS) entry which is preliminary data.</text>
</comment>
<dbReference type="GO" id="GO:0046872">
    <property type="term" value="F:metal ion binding"/>
    <property type="evidence" value="ECO:0007669"/>
    <property type="project" value="UniProtKB-KW"/>
</dbReference>
<dbReference type="OrthoDB" id="3540130at2"/>
<evidence type="ECO:0000259" key="5">
    <source>
        <dbReference type="PROSITE" id="PS51007"/>
    </source>
</evidence>
<accession>A0A4Z0BQU6</accession>
<evidence type="ECO:0000256" key="1">
    <source>
        <dbReference type="ARBA" id="ARBA00022617"/>
    </source>
</evidence>
<feature type="domain" description="Cytochrome c" evidence="5">
    <location>
        <begin position="6"/>
        <end position="97"/>
    </location>
</feature>
<protein>
    <submittedName>
        <fullName evidence="6">C-type cytochrome</fullName>
    </submittedName>
</protein>
<reference evidence="6 7" key="1">
    <citation type="submission" date="2019-03" db="EMBL/GenBank/DDBJ databases">
        <title>Ramlibacter rhizophilus CCTCC AB2015357, whole genome shotgun sequence.</title>
        <authorList>
            <person name="Zhang X."/>
            <person name="Feng G."/>
            <person name="Zhu H."/>
        </authorList>
    </citation>
    <scope>NUCLEOTIDE SEQUENCE [LARGE SCALE GENOMIC DNA]</scope>
    <source>
        <strain evidence="6 7">CCTCC AB2015357</strain>
    </source>
</reference>
<keyword evidence="3 4" id="KW-0408">Iron</keyword>
<name>A0A4Z0BQU6_9BURK</name>
<sequence>MRIAGGDPQLGRELIQRYGCVACHAIPGLSSYGANVGPPLHRMGERAYVGGVIANTPDNLVAWLQNPAAIDPRTAMPRLGISEREARHIAAYLVKPH</sequence>
<evidence type="ECO:0000313" key="6">
    <source>
        <dbReference type="EMBL" id="TFZ01696.1"/>
    </source>
</evidence>
<dbReference type="GO" id="GO:0009055">
    <property type="term" value="F:electron transfer activity"/>
    <property type="evidence" value="ECO:0007669"/>
    <property type="project" value="InterPro"/>
</dbReference>
<evidence type="ECO:0000313" key="7">
    <source>
        <dbReference type="Proteomes" id="UP000297564"/>
    </source>
</evidence>
<dbReference type="EMBL" id="SMLL01000003">
    <property type="protein sequence ID" value="TFZ01696.1"/>
    <property type="molecule type" value="Genomic_DNA"/>
</dbReference>
<dbReference type="PROSITE" id="PS51007">
    <property type="entry name" value="CYTC"/>
    <property type="match status" value="1"/>
</dbReference>
<keyword evidence="7" id="KW-1185">Reference proteome</keyword>
<proteinExistence type="predicted"/>
<dbReference type="AlphaFoldDB" id="A0A4Z0BQU6"/>
<keyword evidence="2 4" id="KW-0479">Metal-binding</keyword>
<keyword evidence="1 4" id="KW-0349">Heme</keyword>
<evidence type="ECO:0000256" key="2">
    <source>
        <dbReference type="ARBA" id="ARBA00022723"/>
    </source>
</evidence>
<evidence type="ECO:0000256" key="3">
    <source>
        <dbReference type="ARBA" id="ARBA00023004"/>
    </source>
</evidence>
<organism evidence="6 7">
    <name type="scientific">Ramlibacter rhizophilus</name>
    <dbReference type="NCBI Taxonomy" id="1781167"/>
    <lineage>
        <taxon>Bacteria</taxon>
        <taxon>Pseudomonadati</taxon>
        <taxon>Pseudomonadota</taxon>
        <taxon>Betaproteobacteria</taxon>
        <taxon>Burkholderiales</taxon>
        <taxon>Comamonadaceae</taxon>
        <taxon>Ramlibacter</taxon>
    </lineage>
</organism>
<dbReference type="InterPro" id="IPR036909">
    <property type="entry name" value="Cyt_c-like_dom_sf"/>
</dbReference>
<evidence type="ECO:0000256" key="4">
    <source>
        <dbReference type="PROSITE-ProRule" id="PRU00433"/>
    </source>
</evidence>
<gene>
    <name evidence="6" type="ORF">EZ242_08385</name>
</gene>
<dbReference type="InterPro" id="IPR009056">
    <property type="entry name" value="Cyt_c-like_dom"/>
</dbReference>
<dbReference type="Proteomes" id="UP000297564">
    <property type="component" value="Unassembled WGS sequence"/>
</dbReference>
<dbReference type="Gene3D" id="1.10.760.10">
    <property type="entry name" value="Cytochrome c-like domain"/>
    <property type="match status" value="1"/>
</dbReference>
<dbReference type="GO" id="GO:0020037">
    <property type="term" value="F:heme binding"/>
    <property type="evidence" value="ECO:0007669"/>
    <property type="project" value="InterPro"/>
</dbReference>
<dbReference type="SUPFAM" id="SSF46626">
    <property type="entry name" value="Cytochrome c"/>
    <property type="match status" value="1"/>
</dbReference>